<gene>
    <name evidence="2" type="ORF">BDA99DRAFT_601228</name>
</gene>
<accession>A0AAD5K9F0</accession>
<dbReference type="EMBL" id="JAIXMP010000003">
    <property type="protein sequence ID" value="KAI9275624.1"/>
    <property type="molecule type" value="Genomic_DNA"/>
</dbReference>
<evidence type="ECO:0000256" key="1">
    <source>
        <dbReference type="SAM" id="MobiDB-lite"/>
    </source>
</evidence>
<organism evidence="2 3">
    <name type="scientific">Phascolomyces articulosus</name>
    <dbReference type="NCBI Taxonomy" id="60185"/>
    <lineage>
        <taxon>Eukaryota</taxon>
        <taxon>Fungi</taxon>
        <taxon>Fungi incertae sedis</taxon>
        <taxon>Mucoromycota</taxon>
        <taxon>Mucoromycotina</taxon>
        <taxon>Mucoromycetes</taxon>
        <taxon>Mucorales</taxon>
        <taxon>Lichtheimiaceae</taxon>
        <taxon>Phascolomyces</taxon>
    </lineage>
</organism>
<comment type="caution">
    <text evidence="2">The sequence shown here is derived from an EMBL/GenBank/DDBJ whole genome shotgun (WGS) entry which is preliminary data.</text>
</comment>
<reference evidence="2" key="2">
    <citation type="submission" date="2023-02" db="EMBL/GenBank/DDBJ databases">
        <authorList>
            <consortium name="DOE Joint Genome Institute"/>
            <person name="Mondo S.J."/>
            <person name="Chang Y."/>
            <person name="Wang Y."/>
            <person name="Ahrendt S."/>
            <person name="Andreopoulos W."/>
            <person name="Barry K."/>
            <person name="Beard J."/>
            <person name="Benny G.L."/>
            <person name="Blankenship S."/>
            <person name="Bonito G."/>
            <person name="Cuomo C."/>
            <person name="Desiro A."/>
            <person name="Gervers K.A."/>
            <person name="Hundley H."/>
            <person name="Kuo A."/>
            <person name="LaButti K."/>
            <person name="Lang B.F."/>
            <person name="Lipzen A."/>
            <person name="O'Donnell K."/>
            <person name="Pangilinan J."/>
            <person name="Reynolds N."/>
            <person name="Sandor L."/>
            <person name="Smith M.W."/>
            <person name="Tsang A."/>
            <person name="Grigoriev I.V."/>
            <person name="Stajich J.E."/>
            <person name="Spatafora J.W."/>
        </authorList>
    </citation>
    <scope>NUCLEOTIDE SEQUENCE</scope>
    <source>
        <strain evidence="2">RSA 2281</strain>
    </source>
</reference>
<dbReference type="AlphaFoldDB" id="A0AAD5K9F0"/>
<evidence type="ECO:0000313" key="3">
    <source>
        <dbReference type="Proteomes" id="UP001209540"/>
    </source>
</evidence>
<dbReference type="Proteomes" id="UP001209540">
    <property type="component" value="Unassembled WGS sequence"/>
</dbReference>
<evidence type="ECO:0000313" key="2">
    <source>
        <dbReference type="EMBL" id="KAI9275624.1"/>
    </source>
</evidence>
<keyword evidence="3" id="KW-1185">Reference proteome</keyword>
<name>A0AAD5K9F0_9FUNG</name>
<sequence length="176" mass="20991">MNTEIQQSIQLENLRTPRINHLYQYIRDVYQDIVDRENIEFDYDLTTSKLTNKRIITKIIVGAQSGHHQFQQQAFGAQCAPAVQEIIDRRNRRDSRLKSKHDRRVLALRHYRTNSEEKYPSSGMDKFLEKQYQSEEESEDENAKEMPFKFFRPDYRSETANKFLKELDQLASLLKT</sequence>
<proteinExistence type="predicted"/>
<feature type="region of interest" description="Disordered" evidence="1">
    <location>
        <begin position="114"/>
        <end position="145"/>
    </location>
</feature>
<reference evidence="2" key="1">
    <citation type="journal article" date="2022" name="IScience">
        <title>Evolution of zygomycete secretomes and the origins of terrestrial fungal ecologies.</title>
        <authorList>
            <person name="Chang Y."/>
            <person name="Wang Y."/>
            <person name="Mondo S."/>
            <person name="Ahrendt S."/>
            <person name="Andreopoulos W."/>
            <person name="Barry K."/>
            <person name="Beard J."/>
            <person name="Benny G.L."/>
            <person name="Blankenship S."/>
            <person name="Bonito G."/>
            <person name="Cuomo C."/>
            <person name="Desiro A."/>
            <person name="Gervers K.A."/>
            <person name="Hundley H."/>
            <person name="Kuo A."/>
            <person name="LaButti K."/>
            <person name="Lang B.F."/>
            <person name="Lipzen A."/>
            <person name="O'Donnell K."/>
            <person name="Pangilinan J."/>
            <person name="Reynolds N."/>
            <person name="Sandor L."/>
            <person name="Smith M.E."/>
            <person name="Tsang A."/>
            <person name="Grigoriev I.V."/>
            <person name="Stajich J.E."/>
            <person name="Spatafora J.W."/>
        </authorList>
    </citation>
    <scope>NUCLEOTIDE SEQUENCE</scope>
    <source>
        <strain evidence="2">RSA 2281</strain>
    </source>
</reference>
<protein>
    <submittedName>
        <fullName evidence="2">Uncharacterized protein</fullName>
    </submittedName>
</protein>